<dbReference type="AlphaFoldDB" id="A0A444UA77"/>
<accession>A0A444UA77</accession>
<reference evidence="3 4" key="1">
    <citation type="submission" date="2019-01" db="EMBL/GenBank/DDBJ databases">
        <title>Draft Genome and Complete Hox-Cluster Characterization of the Sterlet Sturgeon (Acipenser ruthenus).</title>
        <authorList>
            <person name="Wei Q."/>
        </authorList>
    </citation>
    <scope>NUCLEOTIDE SEQUENCE [LARGE SCALE GENOMIC DNA]</scope>
    <source>
        <strain evidence="3">WHYD16114868_AA</strain>
        <tissue evidence="3">Blood</tissue>
    </source>
</reference>
<gene>
    <name evidence="3" type="ORF">EOD39_6418</name>
</gene>
<dbReference type="Proteomes" id="UP000289886">
    <property type="component" value="Unassembled WGS sequence"/>
</dbReference>
<keyword evidence="1" id="KW-0175">Coiled coil</keyword>
<protein>
    <submittedName>
        <fullName evidence="3">Uncharacterized protein</fullName>
    </submittedName>
</protein>
<evidence type="ECO:0000313" key="4">
    <source>
        <dbReference type="Proteomes" id="UP000289886"/>
    </source>
</evidence>
<evidence type="ECO:0000256" key="2">
    <source>
        <dbReference type="SAM" id="MobiDB-lite"/>
    </source>
</evidence>
<feature type="coiled-coil region" evidence="1">
    <location>
        <begin position="76"/>
        <end position="110"/>
    </location>
</feature>
<evidence type="ECO:0000256" key="1">
    <source>
        <dbReference type="SAM" id="Coils"/>
    </source>
</evidence>
<organism evidence="3 4">
    <name type="scientific">Acipenser ruthenus</name>
    <name type="common">Sterlet sturgeon</name>
    <dbReference type="NCBI Taxonomy" id="7906"/>
    <lineage>
        <taxon>Eukaryota</taxon>
        <taxon>Metazoa</taxon>
        <taxon>Chordata</taxon>
        <taxon>Craniata</taxon>
        <taxon>Vertebrata</taxon>
        <taxon>Euteleostomi</taxon>
        <taxon>Actinopterygii</taxon>
        <taxon>Chondrostei</taxon>
        <taxon>Acipenseriformes</taxon>
        <taxon>Acipenseridae</taxon>
        <taxon>Acipenser</taxon>
    </lineage>
</organism>
<comment type="caution">
    <text evidence="3">The sequence shown here is derived from an EMBL/GenBank/DDBJ whole genome shotgun (WGS) entry which is preliminary data.</text>
</comment>
<keyword evidence="4" id="KW-1185">Reference proteome</keyword>
<name>A0A444UA77_ACIRT</name>
<sequence length="123" mass="13879">MSRKKETVSPHATPDGKRFKQSSLLEEMTLVIERALAAQSDVIRSIISGMLSEALGPLNKVIQDLMENLNIHIKTVEKLTSAVDAVKADMRQAKREVNDCMQLVDKFQDKLNDPEDRSRRCNV</sequence>
<feature type="region of interest" description="Disordered" evidence="2">
    <location>
        <begin position="1"/>
        <end position="20"/>
    </location>
</feature>
<dbReference type="EMBL" id="SCEB01214956">
    <property type="protein sequence ID" value="RXM32068.1"/>
    <property type="molecule type" value="Genomic_DNA"/>
</dbReference>
<evidence type="ECO:0000313" key="3">
    <source>
        <dbReference type="EMBL" id="RXM32068.1"/>
    </source>
</evidence>
<proteinExistence type="predicted"/>
<feature type="compositionally biased region" description="Basic and acidic residues" evidence="2">
    <location>
        <begin position="1"/>
        <end position="18"/>
    </location>
</feature>